<feature type="transmembrane region" description="Helical" evidence="14">
    <location>
        <begin position="390"/>
        <end position="411"/>
    </location>
</feature>
<evidence type="ECO:0000256" key="7">
    <source>
        <dbReference type="ARBA" id="ARBA00022692"/>
    </source>
</evidence>
<accession>A0A2A9PK99</accession>
<dbReference type="GO" id="GO:0052925">
    <property type="term" value="F:dol-P-Man:Man(5)GlcNAc(2)-PP-Dol alpha-1,3-mannosyltransferase activity"/>
    <property type="evidence" value="ECO:0007669"/>
    <property type="project" value="UniProtKB-EC"/>
</dbReference>
<evidence type="ECO:0000256" key="3">
    <source>
        <dbReference type="ARBA" id="ARBA00011964"/>
    </source>
</evidence>
<evidence type="ECO:0000256" key="6">
    <source>
        <dbReference type="ARBA" id="ARBA00022679"/>
    </source>
</evidence>
<evidence type="ECO:0000256" key="8">
    <source>
        <dbReference type="ARBA" id="ARBA00022824"/>
    </source>
</evidence>
<evidence type="ECO:0000256" key="9">
    <source>
        <dbReference type="ARBA" id="ARBA00022989"/>
    </source>
</evidence>
<comment type="function">
    <text evidence="11 14">Dol-P-Man:Man(5)GlcNAc(2)-PP-Dol alpha-1,3-mannosyltransferase that operates in the biosynthetic pathway of dolichol-linked oligosaccharides, the glycan precursors employed in protein asparagine (N)-glycosylation. The assembly of dolichol-linked oligosaccharides begins on the cytosolic side of the endoplasmic reticulum membrane and finishes in its lumen. The sequential addition of sugars to dolichol pyrophosphate produces dolichol-linked oligosaccharides containing fourteen sugars, including two GlcNAcs, nine mannoses and three glucoses. Once assembled, the oligosaccharide is transferred from the lipid to nascent proteins by oligosaccharyltransferases. In the lumen of the endoplasmic reticulum, adds the first dolichyl beta-D-mannosyl phosphate derived mannose in an alpha-1,3 linkage to Man(5)GlcNAc(2)-PP-dolichol to produce Man(6)GlcNAc(2)-PP-dolichol.</text>
</comment>
<evidence type="ECO:0000256" key="2">
    <source>
        <dbReference type="ARBA" id="ARBA00004922"/>
    </source>
</evidence>
<evidence type="ECO:0000256" key="14">
    <source>
        <dbReference type="RuleBase" id="RU364047"/>
    </source>
</evidence>
<protein>
    <recommendedName>
        <fullName evidence="4 14">Dol-P-Man:Man(5)GlcNAc(2)-PP-Dol alpha-1,3-mannosyltransferase</fullName>
        <ecNumber evidence="3 14">2.4.1.258</ecNumber>
    </recommendedName>
    <alternativeName>
        <fullName evidence="14">Dol-P-Man-dependent alpha(1-3)-mannosyltransferase</fullName>
    </alternativeName>
</protein>
<evidence type="ECO:0000256" key="11">
    <source>
        <dbReference type="ARBA" id="ARBA00044743"/>
    </source>
</evidence>
<gene>
    <name evidence="15" type="ORF">XA68_15798</name>
</gene>
<feature type="transmembrane region" description="Helical" evidence="14">
    <location>
        <begin position="148"/>
        <end position="169"/>
    </location>
</feature>
<name>A0A2A9PK99_OPHUN</name>
<dbReference type="EC" id="2.4.1.258" evidence="3 14"/>
<dbReference type="GO" id="GO:0005789">
    <property type="term" value="C:endoplasmic reticulum membrane"/>
    <property type="evidence" value="ECO:0007669"/>
    <property type="project" value="UniProtKB-SubCell"/>
</dbReference>
<keyword evidence="6 14" id="KW-0808">Transferase</keyword>
<feature type="transmembrane region" description="Helical" evidence="14">
    <location>
        <begin position="80"/>
        <end position="97"/>
    </location>
</feature>
<dbReference type="OrthoDB" id="20028at2759"/>
<evidence type="ECO:0000313" key="16">
    <source>
        <dbReference type="Proteomes" id="UP000037136"/>
    </source>
</evidence>
<dbReference type="UniPathway" id="UPA00378"/>
<feature type="transmembrane region" description="Helical" evidence="14">
    <location>
        <begin position="268"/>
        <end position="290"/>
    </location>
</feature>
<dbReference type="Pfam" id="PF05208">
    <property type="entry name" value="ALG3"/>
    <property type="match status" value="1"/>
</dbReference>
<keyword evidence="7 14" id="KW-0812">Transmembrane</keyword>
<keyword evidence="10 14" id="KW-0472">Membrane</keyword>
<feature type="transmembrane region" description="Helical" evidence="14">
    <location>
        <begin position="211"/>
        <end position="232"/>
    </location>
</feature>
<evidence type="ECO:0000256" key="5">
    <source>
        <dbReference type="ARBA" id="ARBA00022676"/>
    </source>
</evidence>
<dbReference type="InterPro" id="IPR007873">
    <property type="entry name" value="Glycosyltransferase_ALG3"/>
</dbReference>
<feature type="transmembrane region" description="Helical" evidence="14">
    <location>
        <begin position="181"/>
        <end position="205"/>
    </location>
</feature>
<keyword evidence="5 14" id="KW-0328">Glycosyltransferase</keyword>
<comment type="subcellular location">
    <subcellularLocation>
        <location evidence="1 14">Endoplasmic reticulum membrane</location>
        <topology evidence="1 14">Multi-pass membrane protein</topology>
    </subcellularLocation>
</comment>
<evidence type="ECO:0000256" key="4">
    <source>
        <dbReference type="ARBA" id="ARBA00015561"/>
    </source>
</evidence>
<keyword evidence="16" id="KW-1185">Reference proteome</keyword>
<comment type="catalytic activity">
    <reaction evidence="12 14">
        <text>an alpha-D-Man-(1-&gt;2)-alpha-D-Man-(1-&gt;2)-alpha-D-Man-(1-&gt;3)-[alpha-D-Man-(1-&gt;6)]-beta-D-Man-(1-&gt;4)-beta-D-GlcNAc-(1-&gt;4)-alpha-D-GlcNAc-diphospho-di-trans,poly-cis-dolichol + a di-trans,poly-cis-dolichyl beta-D-mannosyl phosphate = an alpha-D-Man-(1-&gt;2)-alpha-D-Man-(1-&gt;2)-alpha-D-Man-(1-&gt;3)-[alpha-D-Man-(1-&gt;3)-alpha-D-Man-(1-&gt;6)]-beta-D-Man-(1-&gt;4)-beta-D-GlcNAc-(1-&gt;4)-alpha-D-GlcNAc-diphospho-di-trans,poly-cis-dolichol + a di-trans,poly-cis-dolichyl phosphate + H(+)</text>
        <dbReference type="Rhea" id="RHEA:29527"/>
        <dbReference type="Rhea" id="RHEA-COMP:19498"/>
        <dbReference type="Rhea" id="RHEA-COMP:19501"/>
        <dbReference type="Rhea" id="RHEA-COMP:19516"/>
        <dbReference type="Rhea" id="RHEA-COMP:19517"/>
        <dbReference type="ChEBI" id="CHEBI:15378"/>
        <dbReference type="ChEBI" id="CHEBI:57683"/>
        <dbReference type="ChEBI" id="CHEBI:58211"/>
        <dbReference type="ChEBI" id="CHEBI:132515"/>
        <dbReference type="ChEBI" id="CHEBI:132516"/>
        <dbReference type="EC" id="2.4.1.258"/>
    </reaction>
    <physiologicalReaction direction="left-to-right" evidence="12 14">
        <dbReference type="Rhea" id="RHEA:29528"/>
    </physiologicalReaction>
</comment>
<dbReference type="EMBL" id="LAZP02000049">
    <property type="protein sequence ID" value="PFH61925.1"/>
    <property type="molecule type" value="Genomic_DNA"/>
</dbReference>
<reference evidence="15 16" key="1">
    <citation type="journal article" date="2015" name="BMC Genomics">
        <title>Gene expression during zombie ant biting behavior reflects the complexity underlying fungal parasitic behavioral manipulation.</title>
        <authorList>
            <person name="de Bekker C."/>
            <person name="Ohm R.A."/>
            <person name="Loreto R.G."/>
            <person name="Sebastian A."/>
            <person name="Albert I."/>
            <person name="Merrow M."/>
            <person name="Brachmann A."/>
            <person name="Hughes D.P."/>
        </authorList>
    </citation>
    <scope>NUCLEOTIDE SEQUENCE [LARGE SCALE GENOMIC DNA]</scope>
    <source>
        <strain evidence="15 16">SC16a</strain>
    </source>
</reference>
<feature type="transmembrane region" description="Helical" evidence="14">
    <location>
        <begin position="327"/>
        <end position="348"/>
    </location>
</feature>
<evidence type="ECO:0000256" key="12">
    <source>
        <dbReference type="ARBA" id="ARBA00049506"/>
    </source>
</evidence>
<comment type="pathway">
    <text evidence="2 14">Protein modification; protein glycosylation.</text>
</comment>
<reference evidence="15 16" key="2">
    <citation type="journal article" date="2017" name="Sci. Rep.">
        <title>Ant-infecting Ophiocordyceps genomes reveal a high diversity of potential behavioral manipulation genes and a possible major role for enterotoxins.</title>
        <authorList>
            <person name="de Bekker C."/>
            <person name="Ohm R.A."/>
            <person name="Evans H.C."/>
            <person name="Brachmann A."/>
            <person name="Hughes D.P."/>
        </authorList>
    </citation>
    <scope>NUCLEOTIDE SEQUENCE [LARGE SCALE GENOMIC DNA]</scope>
    <source>
        <strain evidence="15 16">SC16a</strain>
    </source>
</reference>
<feature type="transmembrane region" description="Helical" evidence="14">
    <location>
        <begin position="21"/>
        <end position="44"/>
    </location>
</feature>
<feature type="transmembrane region" description="Helical" evidence="14">
    <location>
        <begin position="109"/>
        <end position="128"/>
    </location>
</feature>
<proteinExistence type="inferred from homology"/>
<keyword evidence="9 14" id="KW-1133">Transmembrane helix</keyword>
<evidence type="ECO:0000256" key="10">
    <source>
        <dbReference type="ARBA" id="ARBA00023136"/>
    </source>
</evidence>
<organism evidence="15 16">
    <name type="scientific">Ophiocordyceps unilateralis</name>
    <name type="common">Zombie-ant fungus</name>
    <name type="synonym">Torrubia unilateralis</name>
    <dbReference type="NCBI Taxonomy" id="268505"/>
    <lineage>
        <taxon>Eukaryota</taxon>
        <taxon>Fungi</taxon>
        <taxon>Dikarya</taxon>
        <taxon>Ascomycota</taxon>
        <taxon>Pezizomycotina</taxon>
        <taxon>Sordariomycetes</taxon>
        <taxon>Hypocreomycetidae</taxon>
        <taxon>Hypocreales</taxon>
        <taxon>Ophiocordycipitaceae</taxon>
        <taxon>Ophiocordyceps</taxon>
    </lineage>
</organism>
<feature type="transmembrane region" description="Helical" evidence="14">
    <location>
        <begin position="360"/>
        <end position="378"/>
    </location>
</feature>
<evidence type="ECO:0000256" key="13">
    <source>
        <dbReference type="ARBA" id="ARBA00093457"/>
    </source>
</evidence>
<comment type="caution">
    <text evidence="15">The sequence shown here is derived from an EMBL/GenBank/DDBJ whole genome shotgun (WGS) entry which is preliminary data.</text>
</comment>
<dbReference type="Proteomes" id="UP000037136">
    <property type="component" value="Unassembled WGS sequence"/>
</dbReference>
<keyword evidence="8 14" id="KW-0256">Endoplasmic reticulum</keyword>
<sequence length="428" mass="48308">MSRLQAHGLWRLVVDVATGRHALSSLVAPALWLLDAALCCLVIWRVPYTEIDWAAYMEQVDQFLSGERNYAKIEGGTGPLVYPAAHVYIYAGLYYLTNRGKNILLAQKLFAGIYLATLALVMLCYRRAKAPPYLILPLILSKRLHSVFILRCFNDCFAVFFLWLAIFLLQRRSWTLGALAYSWGLGVKMSLLLVLPAIAVVLFLGRGFSGSLYLAWQMGVLQLAIAVPFLAADWKAYLGRAFELSRQFKFEWTVNWRMLGEQVFLSKSFSVALLSLHTAVLVAFITTRWMKLADRPWSAMIPPLLWGQSPFTPREELAVSRRVTPEYAMTAVLSANVIGLLFARSLHYQFYAYLYWSTPYLLWMASPFPLLVGPVWLAQEWAWNVFPSTAASSSVVVGILAVTVVLAYWGTAGESDSESQRKIEDKDE</sequence>
<comment type="similarity">
    <text evidence="13">Belongs to the glycosyltransferase ALG3 family.</text>
</comment>
<evidence type="ECO:0000256" key="1">
    <source>
        <dbReference type="ARBA" id="ARBA00004477"/>
    </source>
</evidence>
<dbReference type="STRING" id="268505.A0A2A9PK99"/>
<dbReference type="AlphaFoldDB" id="A0A2A9PK99"/>
<dbReference type="PANTHER" id="PTHR12646">
    <property type="entry name" value="NOT56 - RELATED"/>
    <property type="match status" value="1"/>
</dbReference>
<evidence type="ECO:0000313" key="15">
    <source>
        <dbReference type="EMBL" id="PFH61925.1"/>
    </source>
</evidence>
<dbReference type="PANTHER" id="PTHR12646:SF0">
    <property type="entry name" value="DOL-P-MAN:MAN(5)GLCNAC(2)-PP-DOL ALPHA-1,3-MANNOSYLTRANSFERASE"/>
    <property type="match status" value="1"/>
</dbReference>